<evidence type="ECO:0000256" key="1">
    <source>
        <dbReference type="SAM" id="MobiDB-lite"/>
    </source>
</evidence>
<protein>
    <submittedName>
        <fullName evidence="2">Uncharacterized protein</fullName>
    </submittedName>
</protein>
<gene>
    <name evidence="2" type="ORF">BaRGS_00024683</name>
</gene>
<name>A0ABD0KAR2_9CAEN</name>
<accession>A0ABD0KAR2</accession>
<sequence length="248" mass="27050">MLRSLSEDEPVACSGVSVVSLEPKAHARYWVEAGVIKDSDRERKRWTKFGAVLKTRTPVHEPRVPRPRLLRAFSCPESSTATGGEETCSVVMERSRREMGQVMGEIRQWVRGMWQSRKSAEPGRERRGQDAKMLQPFSEKSTGGSIKDDQDGNGGSGEESTDSRGPQKGIGEVGKGCDGEAACVREGAVGGEGPELSMSLDKMGAYEGVILEVAQWQAQEEAEEIAYIGIHIPMTNLGLTGPELLLLF</sequence>
<evidence type="ECO:0000313" key="2">
    <source>
        <dbReference type="EMBL" id="KAK7484071.1"/>
    </source>
</evidence>
<dbReference type="AlphaFoldDB" id="A0ABD0KAR2"/>
<proteinExistence type="predicted"/>
<comment type="caution">
    <text evidence="2">The sequence shown here is derived from an EMBL/GenBank/DDBJ whole genome shotgun (WGS) entry which is preliminary data.</text>
</comment>
<keyword evidence="3" id="KW-1185">Reference proteome</keyword>
<evidence type="ECO:0000313" key="3">
    <source>
        <dbReference type="Proteomes" id="UP001519460"/>
    </source>
</evidence>
<dbReference type="Proteomes" id="UP001519460">
    <property type="component" value="Unassembled WGS sequence"/>
</dbReference>
<reference evidence="2 3" key="1">
    <citation type="journal article" date="2023" name="Sci. Data">
        <title>Genome assembly of the Korean intertidal mud-creeper Batillaria attramentaria.</title>
        <authorList>
            <person name="Patra A.K."/>
            <person name="Ho P.T."/>
            <person name="Jun S."/>
            <person name="Lee S.J."/>
            <person name="Kim Y."/>
            <person name="Won Y.J."/>
        </authorList>
    </citation>
    <scope>NUCLEOTIDE SEQUENCE [LARGE SCALE GENOMIC DNA]</scope>
    <source>
        <strain evidence="2">Wonlab-2016</strain>
    </source>
</reference>
<feature type="region of interest" description="Disordered" evidence="1">
    <location>
        <begin position="114"/>
        <end position="176"/>
    </location>
</feature>
<dbReference type="EMBL" id="JACVVK020000216">
    <property type="protein sequence ID" value="KAK7484071.1"/>
    <property type="molecule type" value="Genomic_DNA"/>
</dbReference>
<organism evidence="2 3">
    <name type="scientific">Batillaria attramentaria</name>
    <dbReference type="NCBI Taxonomy" id="370345"/>
    <lineage>
        <taxon>Eukaryota</taxon>
        <taxon>Metazoa</taxon>
        <taxon>Spiralia</taxon>
        <taxon>Lophotrochozoa</taxon>
        <taxon>Mollusca</taxon>
        <taxon>Gastropoda</taxon>
        <taxon>Caenogastropoda</taxon>
        <taxon>Sorbeoconcha</taxon>
        <taxon>Cerithioidea</taxon>
        <taxon>Batillariidae</taxon>
        <taxon>Batillaria</taxon>
    </lineage>
</organism>
<feature type="compositionally biased region" description="Basic and acidic residues" evidence="1">
    <location>
        <begin position="118"/>
        <end position="130"/>
    </location>
</feature>